<dbReference type="EMBL" id="CP163441">
    <property type="protein sequence ID" value="XDQ43290.1"/>
    <property type="molecule type" value="Genomic_DNA"/>
</dbReference>
<evidence type="ECO:0000256" key="1">
    <source>
        <dbReference type="SAM" id="MobiDB-lite"/>
    </source>
</evidence>
<reference evidence="2" key="1">
    <citation type="submission" date="2024-07" db="EMBL/GenBank/DDBJ databases">
        <authorList>
            <person name="Yu S.T."/>
        </authorList>
    </citation>
    <scope>NUCLEOTIDE SEQUENCE</scope>
    <source>
        <strain evidence="2">R39</strain>
    </source>
</reference>
<organism evidence="2">
    <name type="scientific">Streptomyces sp. R39</name>
    <dbReference type="NCBI Taxonomy" id="3238631"/>
    <lineage>
        <taxon>Bacteria</taxon>
        <taxon>Bacillati</taxon>
        <taxon>Actinomycetota</taxon>
        <taxon>Actinomycetes</taxon>
        <taxon>Kitasatosporales</taxon>
        <taxon>Streptomycetaceae</taxon>
        <taxon>Streptomyces</taxon>
    </lineage>
</organism>
<accession>A0AB39QJ70</accession>
<gene>
    <name evidence="2" type="ORF">AB5J52_14060</name>
</gene>
<proteinExistence type="predicted"/>
<feature type="region of interest" description="Disordered" evidence="1">
    <location>
        <begin position="1"/>
        <end position="20"/>
    </location>
</feature>
<sequence>MSAKLVRRPTEDAALAAASRTPRTLPPVEALLDALAIAHRGGDREGVRLCAALLVRKAGA</sequence>
<evidence type="ECO:0008006" key="3">
    <source>
        <dbReference type="Google" id="ProtNLM"/>
    </source>
</evidence>
<dbReference type="AlphaFoldDB" id="A0AB39QJ70"/>
<protein>
    <recommendedName>
        <fullName evidence="3">Magnesium chelatase</fullName>
    </recommendedName>
</protein>
<name>A0AB39QJ70_9ACTN</name>
<dbReference type="RefSeq" id="WP_369222456.1">
    <property type="nucleotide sequence ID" value="NZ_CP163441.1"/>
</dbReference>
<evidence type="ECO:0000313" key="2">
    <source>
        <dbReference type="EMBL" id="XDQ43290.1"/>
    </source>
</evidence>